<dbReference type="Pfam" id="PF07690">
    <property type="entry name" value="MFS_1"/>
    <property type="match status" value="1"/>
</dbReference>
<dbReference type="GO" id="GO:0022857">
    <property type="term" value="F:transmembrane transporter activity"/>
    <property type="evidence" value="ECO:0007669"/>
    <property type="project" value="InterPro"/>
</dbReference>
<organism evidence="6 7">
    <name type="scientific">Talaromyces rugulosus</name>
    <name type="common">Penicillium rugulosum</name>
    <dbReference type="NCBI Taxonomy" id="121627"/>
    <lineage>
        <taxon>Eukaryota</taxon>
        <taxon>Fungi</taxon>
        <taxon>Dikarya</taxon>
        <taxon>Ascomycota</taxon>
        <taxon>Pezizomycotina</taxon>
        <taxon>Eurotiomycetes</taxon>
        <taxon>Eurotiomycetidae</taxon>
        <taxon>Eurotiales</taxon>
        <taxon>Trichocomaceae</taxon>
        <taxon>Talaromyces</taxon>
        <taxon>Talaromyces sect. Islandici</taxon>
    </lineage>
</organism>
<evidence type="ECO:0000259" key="5">
    <source>
        <dbReference type="Pfam" id="PF20684"/>
    </source>
</evidence>
<dbReference type="InterPro" id="IPR011701">
    <property type="entry name" value="MFS"/>
</dbReference>
<evidence type="ECO:0000256" key="2">
    <source>
        <dbReference type="ARBA" id="ARBA00022475"/>
    </source>
</evidence>
<keyword evidence="4" id="KW-1133">Transmembrane helix</keyword>
<feature type="transmembrane region" description="Helical" evidence="4">
    <location>
        <begin position="91"/>
        <end position="110"/>
    </location>
</feature>
<dbReference type="PANTHER" id="PTHR43702">
    <property type="entry name" value="L-FUCOSE-PROTON SYMPORTER"/>
    <property type="match status" value="1"/>
</dbReference>
<evidence type="ECO:0000256" key="3">
    <source>
        <dbReference type="SAM" id="MobiDB-lite"/>
    </source>
</evidence>
<dbReference type="RefSeq" id="XP_035342556.1">
    <property type="nucleotide sequence ID" value="XM_035486663.1"/>
</dbReference>
<feature type="region of interest" description="Disordered" evidence="3">
    <location>
        <begin position="812"/>
        <end position="888"/>
    </location>
</feature>
<dbReference type="PANTHER" id="PTHR43702:SF13">
    <property type="entry name" value="MONOSACCHARIDE TRANSPORTER, PUTATIVE (AFU_ORTHOLOGUE AFUA_4G06630)-RELATED"/>
    <property type="match status" value="1"/>
</dbReference>
<feature type="transmembrane region" description="Helical" evidence="4">
    <location>
        <begin position="200"/>
        <end position="222"/>
    </location>
</feature>
<dbReference type="EMBL" id="CP055899">
    <property type="protein sequence ID" value="QKX56378.1"/>
    <property type="molecule type" value="Genomic_DNA"/>
</dbReference>
<dbReference type="GO" id="GO:0005886">
    <property type="term" value="C:plasma membrane"/>
    <property type="evidence" value="ECO:0007669"/>
    <property type="project" value="UniProtKB-SubCell"/>
</dbReference>
<gene>
    <name evidence="6" type="ORF">TRUGW13939_03479</name>
</gene>
<feature type="compositionally biased region" description="Polar residues" evidence="3">
    <location>
        <begin position="292"/>
        <end position="311"/>
    </location>
</feature>
<evidence type="ECO:0000256" key="1">
    <source>
        <dbReference type="ARBA" id="ARBA00004429"/>
    </source>
</evidence>
<feature type="transmembrane region" description="Helical" evidence="4">
    <location>
        <begin position="749"/>
        <end position="767"/>
    </location>
</feature>
<keyword evidence="4" id="KW-0472">Membrane</keyword>
<feature type="transmembrane region" description="Helical" evidence="4">
    <location>
        <begin position="496"/>
        <end position="515"/>
    </location>
</feature>
<keyword evidence="7" id="KW-1185">Reference proteome</keyword>
<evidence type="ECO:0000256" key="4">
    <source>
        <dbReference type="SAM" id="Phobius"/>
    </source>
</evidence>
<evidence type="ECO:0000313" key="7">
    <source>
        <dbReference type="Proteomes" id="UP000509510"/>
    </source>
</evidence>
<feature type="transmembrane region" description="Helical" evidence="4">
    <location>
        <begin position="718"/>
        <end position="737"/>
    </location>
</feature>
<dbReference type="InterPro" id="IPR050375">
    <property type="entry name" value="MFS_TsgA-like"/>
</dbReference>
<feature type="compositionally biased region" description="Basic residues" evidence="3">
    <location>
        <begin position="817"/>
        <end position="830"/>
    </location>
</feature>
<keyword evidence="4" id="KW-0812">Transmembrane</keyword>
<dbReference type="OrthoDB" id="546893at2759"/>
<feature type="transmembrane region" description="Helical" evidence="4">
    <location>
        <begin position="122"/>
        <end position="141"/>
    </location>
</feature>
<dbReference type="Proteomes" id="UP000509510">
    <property type="component" value="Chromosome II"/>
</dbReference>
<dbReference type="InterPro" id="IPR036259">
    <property type="entry name" value="MFS_trans_sf"/>
</dbReference>
<keyword evidence="2" id="KW-1003">Cell membrane</keyword>
<dbReference type="AlphaFoldDB" id="A0A7H8QR56"/>
<comment type="subcellular location">
    <subcellularLocation>
        <location evidence="1">Cell inner membrane</location>
        <topology evidence="1">Multi-pass membrane protein</topology>
    </subcellularLocation>
</comment>
<feature type="transmembrane region" description="Helical" evidence="4">
    <location>
        <begin position="6"/>
        <end position="29"/>
    </location>
</feature>
<dbReference type="Pfam" id="PF20684">
    <property type="entry name" value="Fung_rhodopsin"/>
    <property type="match status" value="1"/>
</dbReference>
<sequence length="888" mass="97487">MDNRQTPTLIVTIVFFVLASVFVALRFVSRLGVVHKVAAHDYLMLLAWVIDFGFVFAICYGTTKGLGLHQTDVSSSNNVALNTAEYVANVLYNPALMTLKMSILIFFLSLSKTDKIFRWSIYATIFVVNAAGVALTMVNIFQCRPVSAAIWPHKMGTATCTDIVTIYLSSAPVNLITDVAIFLLPVPILTKLRLPRKQKIILIVTFSFGVFTAVVDVIRVAYLQSAATSRVQMIHTAESAGLTSKLGQDFSWYGAFAFMWSAVEVNTGIMCACVPGLKPLAARILPRLIKGSTDTSPQQASYSAYPTSANRSNRRASLEPRQRQSPSLHPGSGHNGTSIHPPPTAASPEEMMDMSDFLARSGPSDDMESSTVEESYGPMNVSRFFDFVNVKKPKSMLAMNNKESIPPVALTTILFFMWGLGYGFLDVLNDQFQTIDHLNSWAYLGLHAAYYGGYLVSPLTIGRVLLRRWGFKVTFITGLLIYACGTLIFWPSAVLTSFTAFIISNFIVGCGFGVLETAANPFIALCGPLENAEIRLNFSQAIQATASVVSAVLAKKALFHSVQDAASLVRVQWTYLAIALFDLLLAVAFYYLPVPEASDEDLRALSDRRRETNSVRVIGIPVIWMTFGLAVFSQFCYVGGQEAFITSLASYIQAQTPQSRLSTYDYTLIGRSLFAVGRFLAAFAQWFLKPRWILLVLYLGLIVLSVLCMNLSGLAGVILALFIFLFESGVFSTIFAMSLRGMGAHTKTASAIMATTIGAGTIFPFPQRAAVNTHGSTPYSFAVIVALFSAGALFPLYLSFVPAAKKQVDPVPNEYLRRHRRRSHHCRRKNRTENGGDPPLPKEEHYSLGGVWSRPRSLVEEPPSSSEPPPIPEMTMTSGHDFARTGST</sequence>
<feature type="transmembrane region" description="Helical" evidence="4">
    <location>
        <begin position="440"/>
        <end position="457"/>
    </location>
</feature>
<evidence type="ECO:0000313" key="6">
    <source>
        <dbReference type="EMBL" id="QKX56378.1"/>
    </source>
</evidence>
<feature type="transmembrane region" description="Helical" evidence="4">
    <location>
        <begin position="573"/>
        <end position="592"/>
    </location>
</feature>
<feature type="transmembrane region" description="Helical" evidence="4">
    <location>
        <begin position="404"/>
        <end position="425"/>
    </location>
</feature>
<dbReference type="SUPFAM" id="SSF103473">
    <property type="entry name" value="MFS general substrate transporter"/>
    <property type="match status" value="1"/>
</dbReference>
<accession>A0A7H8QR56</accession>
<feature type="domain" description="Rhodopsin" evidence="5">
    <location>
        <begin position="25"/>
        <end position="282"/>
    </location>
</feature>
<reference evidence="7" key="1">
    <citation type="submission" date="2020-06" db="EMBL/GenBank/DDBJ databases">
        <title>A chromosome-scale genome assembly of Talaromyces rugulosus W13939.</title>
        <authorList>
            <person name="Wang B."/>
            <person name="Guo L."/>
            <person name="Ye K."/>
            <person name="Wang L."/>
        </authorList>
    </citation>
    <scope>NUCLEOTIDE SEQUENCE [LARGE SCALE GENOMIC DNA]</scope>
    <source>
        <strain evidence="7">W13939</strain>
    </source>
</reference>
<name>A0A7H8QR56_TALRU</name>
<feature type="transmembrane region" description="Helical" evidence="4">
    <location>
        <begin position="164"/>
        <end position="188"/>
    </location>
</feature>
<feature type="transmembrane region" description="Helical" evidence="4">
    <location>
        <begin position="613"/>
        <end position="632"/>
    </location>
</feature>
<proteinExistence type="predicted"/>
<dbReference type="InterPro" id="IPR049326">
    <property type="entry name" value="Rhodopsin_dom_fungi"/>
</dbReference>
<feature type="transmembrane region" description="Helical" evidence="4">
    <location>
        <begin position="695"/>
        <end position="712"/>
    </location>
</feature>
<dbReference type="GeneID" id="55990984"/>
<feature type="transmembrane region" description="Helical" evidence="4">
    <location>
        <begin position="779"/>
        <end position="798"/>
    </location>
</feature>
<feature type="transmembrane region" description="Helical" evidence="4">
    <location>
        <begin position="469"/>
        <end position="490"/>
    </location>
</feature>
<feature type="compositionally biased region" description="Low complexity" evidence="3">
    <location>
        <begin position="853"/>
        <end position="864"/>
    </location>
</feature>
<protein>
    <recommendedName>
        <fullName evidence="5">Rhodopsin domain-containing protein</fullName>
    </recommendedName>
</protein>
<dbReference type="Gene3D" id="1.20.1250.20">
    <property type="entry name" value="MFS general substrate transporter like domains"/>
    <property type="match status" value="2"/>
</dbReference>
<dbReference type="KEGG" id="trg:TRUGW13939_03479"/>
<feature type="region of interest" description="Disordered" evidence="3">
    <location>
        <begin position="292"/>
        <end position="347"/>
    </location>
</feature>
<feature type="transmembrane region" description="Helical" evidence="4">
    <location>
        <begin position="41"/>
        <end position="63"/>
    </location>
</feature>